<keyword evidence="2" id="KW-1003">Cell membrane</keyword>
<dbReference type="EC" id="2.7.8.-" evidence="8"/>
<evidence type="ECO:0000256" key="6">
    <source>
        <dbReference type="ARBA" id="ARBA00022989"/>
    </source>
</evidence>
<dbReference type="NCBIfam" id="TIGR04265">
    <property type="entry name" value="bac_cardiolipin"/>
    <property type="match status" value="1"/>
</dbReference>
<name>A0ABU6ME05_9BACI</name>
<feature type="transmembrane region" description="Helical" evidence="9">
    <location>
        <begin position="6"/>
        <end position="25"/>
    </location>
</feature>
<protein>
    <recommendedName>
        <fullName evidence="8">Cardiolipin synthase</fullName>
        <ecNumber evidence="8">2.7.8.-</ecNumber>
    </recommendedName>
</protein>
<dbReference type="Pfam" id="PF13091">
    <property type="entry name" value="PLDc_2"/>
    <property type="match status" value="2"/>
</dbReference>
<evidence type="ECO:0000256" key="5">
    <source>
        <dbReference type="ARBA" id="ARBA00022737"/>
    </source>
</evidence>
<dbReference type="SUPFAM" id="SSF56024">
    <property type="entry name" value="Phospholipase D/nuclease"/>
    <property type="match status" value="2"/>
</dbReference>
<comment type="subcellular location">
    <subcellularLocation>
        <location evidence="1">Cell membrane</location>
    </subcellularLocation>
</comment>
<accession>A0ABU6ME05</accession>
<dbReference type="CDD" id="cd09110">
    <property type="entry name" value="PLDc_CLS_1"/>
    <property type="match status" value="1"/>
</dbReference>
<dbReference type="PANTHER" id="PTHR21248:SF7">
    <property type="entry name" value="MINOR CARDIOLIPIN SYNTHASE CLSB"/>
    <property type="match status" value="1"/>
</dbReference>
<evidence type="ECO:0000256" key="3">
    <source>
        <dbReference type="ARBA" id="ARBA00022679"/>
    </source>
</evidence>
<dbReference type="Proteomes" id="UP001341444">
    <property type="component" value="Unassembled WGS sequence"/>
</dbReference>
<reference evidence="11 12" key="1">
    <citation type="submission" date="2023-03" db="EMBL/GenBank/DDBJ databases">
        <title>Bacillus Genome Sequencing.</title>
        <authorList>
            <person name="Dunlap C."/>
        </authorList>
    </citation>
    <scope>NUCLEOTIDE SEQUENCE [LARGE SCALE GENOMIC DNA]</scope>
    <source>
        <strain evidence="11 12">B-23453</strain>
    </source>
</reference>
<dbReference type="EMBL" id="JARMAB010000008">
    <property type="protein sequence ID" value="MED1202887.1"/>
    <property type="molecule type" value="Genomic_DNA"/>
</dbReference>
<keyword evidence="6 9" id="KW-1133">Transmembrane helix</keyword>
<keyword evidence="7 9" id="KW-0472">Membrane</keyword>
<evidence type="ECO:0000256" key="8">
    <source>
        <dbReference type="NCBIfam" id="TIGR04265"/>
    </source>
</evidence>
<evidence type="ECO:0000259" key="10">
    <source>
        <dbReference type="PROSITE" id="PS50035"/>
    </source>
</evidence>
<sequence length="400" mass="46263">MTWLWLVLFILCIIAILILTDFYVGKHFYQKHTKKRDYPLRKGEITIITNGEELFSRLFSEIEAARTSIHILFYIVKKDQISNNFLNLLERKAKEGVQVRLLLDWVGSHGVSKKGLNKLKHAGAAVSFCHKPRFPFLFFSSQQRNHRKITVLDGQIGYMGGYNVGREYINLDPNLSPWRDYHLRITGESVKDLQKEFIFNWKRSTRQSLPENKMYFPELESGTVLHQFYPTEGVRMESSTEQLIKNAETSIIIGTPYFIPPPAIVNSLLNALEKGIKVKIIVPEKTDHALVKEASYRYFRKLIPAGAEVYQYQNGFYHAKVAIIDKKVCDIGSANFDRRSFFLNHELNCYIHNPDFIGKLLSVIHEDLANSKLLSNNKLKSPPLPVKLKEWSARMIEDLL</sequence>
<evidence type="ECO:0000256" key="4">
    <source>
        <dbReference type="ARBA" id="ARBA00022692"/>
    </source>
</evidence>
<feature type="domain" description="PLD phosphodiesterase" evidence="10">
    <location>
        <begin position="141"/>
        <end position="168"/>
    </location>
</feature>
<evidence type="ECO:0000313" key="12">
    <source>
        <dbReference type="Proteomes" id="UP001341444"/>
    </source>
</evidence>
<dbReference type="InterPro" id="IPR025202">
    <property type="entry name" value="PLD-like_dom"/>
</dbReference>
<dbReference type="InterPro" id="IPR022924">
    <property type="entry name" value="Cardiolipin_synthase"/>
</dbReference>
<dbReference type="InterPro" id="IPR001736">
    <property type="entry name" value="PLipase_D/transphosphatidylase"/>
</dbReference>
<keyword evidence="3" id="KW-0808">Transferase</keyword>
<dbReference type="RefSeq" id="WP_066267430.1">
    <property type="nucleotide sequence ID" value="NZ_JARMAB010000008.1"/>
</dbReference>
<dbReference type="CDD" id="cd09112">
    <property type="entry name" value="PLDc_CLS_2"/>
    <property type="match status" value="1"/>
</dbReference>
<keyword evidence="12" id="KW-1185">Reference proteome</keyword>
<comment type="caution">
    <text evidence="11">The sequence shown here is derived from an EMBL/GenBank/DDBJ whole genome shotgun (WGS) entry which is preliminary data.</text>
</comment>
<evidence type="ECO:0000256" key="7">
    <source>
        <dbReference type="ARBA" id="ARBA00023136"/>
    </source>
</evidence>
<evidence type="ECO:0000256" key="2">
    <source>
        <dbReference type="ARBA" id="ARBA00022475"/>
    </source>
</evidence>
<evidence type="ECO:0000256" key="9">
    <source>
        <dbReference type="SAM" id="Phobius"/>
    </source>
</evidence>
<dbReference type="PROSITE" id="PS50035">
    <property type="entry name" value="PLD"/>
    <property type="match status" value="2"/>
</dbReference>
<dbReference type="SMART" id="SM00155">
    <property type="entry name" value="PLDc"/>
    <property type="match status" value="2"/>
</dbReference>
<evidence type="ECO:0000256" key="1">
    <source>
        <dbReference type="ARBA" id="ARBA00004236"/>
    </source>
</evidence>
<gene>
    <name evidence="11" type="primary">cls</name>
    <name evidence="11" type="ORF">P4T90_07240</name>
</gene>
<dbReference type="Gene3D" id="3.30.870.10">
    <property type="entry name" value="Endonuclease Chain A"/>
    <property type="match status" value="2"/>
</dbReference>
<dbReference type="PANTHER" id="PTHR21248">
    <property type="entry name" value="CARDIOLIPIN SYNTHASE"/>
    <property type="match status" value="1"/>
</dbReference>
<organism evidence="11 12">
    <name type="scientific">Heyndrickxia acidicola</name>
    <dbReference type="NCBI Taxonomy" id="209389"/>
    <lineage>
        <taxon>Bacteria</taxon>
        <taxon>Bacillati</taxon>
        <taxon>Bacillota</taxon>
        <taxon>Bacilli</taxon>
        <taxon>Bacillales</taxon>
        <taxon>Bacillaceae</taxon>
        <taxon>Heyndrickxia</taxon>
    </lineage>
</organism>
<keyword evidence="4 9" id="KW-0812">Transmembrane</keyword>
<keyword evidence="5" id="KW-0677">Repeat</keyword>
<proteinExistence type="predicted"/>
<feature type="domain" description="PLD phosphodiesterase" evidence="10">
    <location>
        <begin position="313"/>
        <end position="340"/>
    </location>
</feature>
<evidence type="ECO:0000313" key="11">
    <source>
        <dbReference type="EMBL" id="MED1202887.1"/>
    </source>
</evidence>